<dbReference type="EMBL" id="VSRR010007148">
    <property type="protein sequence ID" value="MPC46315.1"/>
    <property type="molecule type" value="Genomic_DNA"/>
</dbReference>
<proteinExistence type="predicted"/>
<comment type="caution">
    <text evidence="1">The sequence shown here is derived from an EMBL/GenBank/DDBJ whole genome shotgun (WGS) entry which is preliminary data.</text>
</comment>
<reference evidence="1 2" key="1">
    <citation type="submission" date="2019-05" db="EMBL/GenBank/DDBJ databases">
        <title>Another draft genome of Portunus trituberculatus and its Hox gene families provides insights of decapod evolution.</title>
        <authorList>
            <person name="Jeong J.-H."/>
            <person name="Song I."/>
            <person name="Kim S."/>
            <person name="Choi T."/>
            <person name="Kim D."/>
            <person name="Ryu S."/>
            <person name="Kim W."/>
        </authorList>
    </citation>
    <scope>NUCLEOTIDE SEQUENCE [LARGE SCALE GENOMIC DNA]</scope>
    <source>
        <tissue evidence="1">Muscle</tissue>
    </source>
</reference>
<evidence type="ECO:0000313" key="1">
    <source>
        <dbReference type="EMBL" id="MPC46315.1"/>
    </source>
</evidence>
<keyword evidence="2" id="KW-1185">Reference proteome</keyword>
<accession>A0A5B7FLL9</accession>
<evidence type="ECO:0000313" key="2">
    <source>
        <dbReference type="Proteomes" id="UP000324222"/>
    </source>
</evidence>
<name>A0A5B7FLL9_PORTR</name>
<organism evidence="1 2">
    <name type="scientific">Portunus trituberculatus</name>
    <name type="common">Swimming crab</name>
    <name type="synonym">Neptunus trituberculatus</name>
    <dbReference type="NCBI Taxonomy" id="210409"/>
    <lineage>
        <taxon>Eukaryota</taxon>
        <taxon>Metazoa</taxon>
        <taxon>Ecdysozoa</taxon>
        <taxon>Arthropoda</taxon>
        <taxon>Crustacea</taxon>
        <taxon>Multicrustacea</taxon>
        <taxon>Malacostraca</taxon>
        <taxon>Eumalacostraca</taxon>
        <taxon>Eucarida</taxon>
        <taxon>Decapoda</taxon>
        <taxon>Pleocyemata</taxon>
        <taxon>Brachyura</taxon>
        <taxon>Eubrachyura</taxon>
        <taxon>Portunoidea</taxon>
        <taxon>Portunidae</taxon>
        <taxon>Portuninae</taxon>
        <taxon>Portunus</taxon>
    </lineage>
</organism>
<gene>
    <name evidence="1" type="ORF">E2C01_040032</name>
</gene>
<dbReference type="Proteomes" id="UP000324222">
    <property type="component" value="Unassembled WGS sequence"/>
</dbReference>
<protein>
    <submittedName>
        <fullName evidence="1">Uncharacterized protein</fullName>
    </submittedName>
</protein>
<dbReference type="AlphaFoldDB" id="A0A5B7FLL9"/>
<sequence>MKPDAGSLLTASRALGPTRGCSRVKRKHRWSQLAFLQDAATHHLLAKCAPDAPTPPHALTTSRGTLV</sequence>